<sequence length="361" mass="39789">MSFPKPFVLFFNPVKHAIPFFQKLQEVAHTEVITSKSREEFFKDITDKYKNIFAIYRTSASGTVSIESLSLTSLVPLFLRHWLNDITVAGKFDAELIERLPPSCKYICHNGAGYDPIDTSACAKRGIIVTNAPDPVTDATADLAIFLMLGALRHLNPSIFSLRAGNFKKGVEFGHDPQGKTLGILGMGRIGRAIKHRCDSFGLKIVYHNRNPLPLEQTAGAEYVSFTKLLAESDIISVNVPLNAHTKHLIGTAEIALMKPGVVLINTARGAIIDEAAMADALESNHIAAVGLDVYEREPEINEKLMKQERALMVPHMGTHTTETLGKMEKWAMENVRRAIVGEPLLSPVPEHQSLVNSKAN</sequence>
<dbReference type="Pfam" id="PF00389">
    <property type="entry name" value="2-Hacid_dh"/>
    <property type="match status" value="1"/>
</dbReference>
<accession>A0A9P5GP93</accession>
<evidence type="ECO:0000313" key="7">
    <source>
        <dbReference type="Proteomes" id="UP000701341"/>
    </source>
</evidence>
<reference evidence="6" key="1">
    <citation type="submission" date="2020-02" db="EMBL/GenBank/DDBJ databases">
        <authorList>
            <person name="Lichtner F.J."/>
        </authorList>
    </citation>
    <scope>NUCLEOTIDE SEQUENCE</scope>
    <source>
        <strain evidence="6">G10</strain>
    </source>
</reference>
<dbReference type="PANTHER" id="PTHR10996">
    <property type="entry name" value="2-HYDROXYACID DEHYDROGENASE-RELATED"/>
    <property type="match status" value="1"/>
</dbReference>
<dbReference type="Proteomes" id="UP000701341">
    <property type="component" value="Unassembled WGS sequence"/>
</dbReference>
<dbReference type="InterPro" id="IPR050223">
    <property type="entry name" value="D-isomer_2-hydroxyacid_DH"/>
</dbReference>
<comment type="similarity">
    <text evidence="1 3">Belongs to the D-isomer specific 2-hydroxyacid dehydrogenase family.</text>
</comment>
<dbReference type="InterPro" id="IPR029752">
    <property type="entry name" value="D-isomer_DH_CS1"/>
</dbReference>
<evidence type="ECO:0000259" key="5">
    <source>
        <dbReference type="Pfam" id="PF02826"/>
    </source>
</evidence>
<dbReference type="Pfam" id="PF02826">
    <property type="entry name" value="2-Hacid_dh_C"/>
    <property type="match status" value="1"/>
</dbReference>
<dbReference type="FunFam" id="3.40.50.720:FF:000026">
    <property type="entry name" value="Glyoxylate/hydroxypyruvate reductase B"/>
    <property type="match status" value="1"/>
</dbReference>
<dbReference type="PROSITE" id="PS00065">
    <property type="entry name" value="D_2_HYDROXYACID_DH_1"/>
    <property type="match status" value="1"/>
</dbReference>
<dbReference type="InterPro" id="IPR036291">
    <property type="entry name" value="NAD(P)-bd_dom_sf"/>
</dbReference>
<comment type="caution">
    <text evidence="6">The sequence shown here is derived from an EMBL/GenBank/DDBJ whole genome shotgun (WGS) entry which is preliminary data.</text>
</comment>
<dbReference type="CDD" id="cd12168">
    <property type="entry name" value="Mand_dh_like"/>
    <property type="match status" value="1"/>
</dbReference>
<dbReference type="GO" id="GO:0016618">
    <property type="term" value="F:hydroxypyruvate reductase [NAD(P)H] activity"/>
    <property type="evidence" value="ECO:0007669"/>
    <property type="project" value="TreeGrafter"/>
</dbReference>
<evidence type="ECO:0000313" key="6">
    <source>
        <dbReference type="EMBL" id="KAF7528198.1"/>
    </source>
</evidence>
<dbReference type="PROSITE" id="PS00670">
    <property type="entry name" value="D_2_HYDROXYACID_DH_2"/>
    <property type="match status" value="1"/>
</dbReference>
<evidence type="ECO:0000256" key="1">
    <source>
        <dbReference type="ARBA" id="ARBA00005854"/>
    </source>
</evidence>
<dbReference type="AlphaFoldDB" id="A0A9P5GP93"/>
<dbReference type="InterPro" id="IPR006140">
    <property type="entry name" value="D-isomer_DH_NAD-bd"/>
</dbReference>
<dbReference type="GO" id="GO:0005829">
    <property type="term" value="C:cytosol"/>
    <property type="evidence" value="ECO:0007669"/>
    <property type="project" value="TreeGrafter"/>
</dbReference>
<evidence type="ECO:0000259" key="4">
    <source>
        <dbReference type="Pfam" id="PF00389"/>
    </source>
</evidence>
<dbReference type="Gene3D" id="3.40.50.720">
    <property type="entry name" value="NAD(P)-binding Rossmann-like Domain"/>
    <property type="match status" value="2"/>
</dbReference>
<dbReference type="InterPro" id="IPR006139">
    <property type="entry name" value="D-isomer_2_OHA_DH_cat_dom"/>
</dbReference>
<dbReference type="GO" id="GO:0051287">
    <property type="term" value="F:NAD binding"/>
    <property type="evidence" value="ECO:0007669"/>
    <property type="project" value="InterPro"/>
</dbReference>
<dbReference type="SUPFAM" id="SSF51735">
    <property type="entry name" value="NAD(P)-binding Rossmann-fold domains"/>
    <property type="match status" value="1"/>
</dbReference>
<name>A0A9P5GP93_PENCR</name>
<dbReference type="InterPro" id="IPR029753">
    <property type="entry name" value="D-isomer_DH_CS"/>
</dbReference>
<protein>
    <submittedName>
        <fullName evidence="6">Uncharacterized protein</fullName>
    </submittedName>
</protein>
<keyword evidence="2 3" id="KW-0560">Oxidoreductase</keyword>
<dbReference type="EMBL" id="JAAOZQ010000012">
    <property type="protein sequence ID" value="KAF7528198.1"/>
    <property type="molecule type" value="Genomic_DNA"/>
</dbReference>
<dbReference type="PROSITE" id="PS00671">
    <property type="entry name" value="D_2_HYDROXYACID_DH_3"/>
    <property type="match status" value="1"/>
</dbReference>
<gene>
    <name evidence="6" type="ORF">PCG10_001487</name>
</gene>
<proteinExistence type="inferred from homology"/>
<dbReference type="PANTHER" id="PTHR10996:SF269">
    <property type="entry name" value="HYPOTHETICAL D-ISOMER SPECIFIC 2-HYDROXYACID DEHYDROGENASE (EUROFUNG)"/>
    <property type="match status" value="1"/>
</dbReference>
<dbReference type="SUPFAM" id="SSF52283">
    <property type="entry name" value="Formate/glycerate dehydrogenase catalytic domain-like"/>
    <property type="match status" value="1"/>
</dbReference>
<evidence type="ECO:0000256" key="2">
    <source>
        <dbReference type="ARBA" id="ARBA00023002"/>
    </source>
</evidence>
<feature type="domain" description="D-isomer specific 2-hydroxyacid dehydrogenase NAD-binding" evidence="5">
    <location>
        <begin position="146"/>
        <end position="318"/>
    </location>
</feature>
<keyword evidence="7" id="KW-1185">Reference proteome</keyword>
<evidence type="ECO:0000256" key="3">
    <source>
        <dbReference type="RuleBase" id="RU003719"/>
    </source>
</evidence>
<feature type="domain" description="D-isomer specific 2-hydroxyacid dehydrogenase catalytic" evidence="4">
    <location>
        <begin position="88"/>
        <end position="349"/>
    </location>
</feature>
<organism evidence="6 7">
    <name type="scientific">Penicillium crustosum</name>
    <name type="common">Blue mold fungus</name>
    <dbReference type="NCBI Taxonomy" id="36656"/>
    <lineage>
        <taxon>Eukaryota</taxon>
        <taxon>Fungi</taxon>
        <taxon>Dikarya</taxon>
        <taxon>Ascomycota</taxon>
        <taxon>Pezizomycotina</taxon>
        <taxon>Eurotiomycetes</taxon>
        <taxon>Eurotiomycetidae</taxon>
        <taxon>Eurotiales</taxon>
        <taxon>Aspergillaceae</taxon>
        <taxon>Penicillium</taxon>
    </lineage>
</organism>
<dbReference type="GO" id="GO:0030267">
    <property type="term" value="F:glyoxylate reductase (NADPH) activity"/>
    <property type="evidence" value="ECO:0007669"/>
    <property type="project" value="TreeGrafter"/>
</dbReference>